<evidence type="ECO:0000256" key="6">
    <source>
        <dbReference type="ARBA" id="ARBA00023136"/>
    </source>
</evidence>
<dbReference type="EMBL" id="AP027079">
    <property type="protein sequence ID" value="BDU68340.1"/>
    <property type="molecule type" value="Genomic_DNA"/>
</dbReference>
<proteinExistence type="inferred from homology"/>
<feature type="domain" description="ABC3 transporter permease C-terminal" evidence="8">
    <location>
        <begin position="281"/>
        <end position="405"/>
    </location>
</feature>
<evidence type="ECO:0000256" key="4">
    <source>
        <dbReference type="ARBA" id="ARBA00022692"/>
    </source>
</evidence>
<dbReference type="Pfam" id="PF12704">
    <property type="entry name" value="MacB_PCD"/>
    <property type="match status" value="1"/>
</dbReference>
<keyword evidence="11" id="KW-1185">Reference proteome</keyword>
<keyword evidence="3" id="KW-1003">Cell membrane</keyword>
<evidence type="ECO:0000259" key="9">
    <source>
        <dbReference type="Pfam" id="PF12704"/>
    </source>
</evidence>
<evidence type="ECO:0000313" key="11">
    <source>
        <dbReference type="Proteomes" id="UP001242010"/>
    </source>
</evidence>
<feature type="transmembrane region" description="Helical" evidence="7">
    <location>
        <begin position="273"/>
        <end position="299"/>
    </location>
</feature>
<evidence type="ECO:0000313" key="10">
    <source>
        <dbReference type="EMBL" id="BDU68340.1"/>
    </source>
</evidence>
<dbReference type="PANTHER" id="PTHR30489:SF0">
    <property type="entry name" value="LIPOPROTEIN-RELEASING SYSTEM TRANSMEMBRANE PROTEIN LOLE"/>
    <property type="match status" value="1"/>
</dbReference>
<evidence type="ECO:0000256" key="5">
    <source>
        <dbReference type="ARBA" id="ARBA00022989"/>
    </source>
</evidence>
<reference evidence="11" key="1">
    <citation type="journal article" date="2023" name="Int. J. Syst. Evol. Microbiol.">
        <title>Mesoterricola silvestris gen. nov., sp. nov., Mesoterricola sediminis sp. nov., Geothrix oryzae sp. nov., Geothrix edaphica sp. nov., Geothrix rubra sp. nov., and Geothrix limicola sp. nov., six novel members of Acidobacteriota isolated from soils.</title>
        <authorList>
            <person name="Itoh H."/>
            <person name="Sugisawa Y."/>
            <person name="Mise K."/>
            <person name="Xu Z."/>
            <person name="Kuniyasu M."/>
            <person name="Ushijima N."/>
            <person name="Kawano K."/>
            <person name="Kobayashi E."/>
            <person name="Shiratori Y."/>
            <person name="Masuda Y."/>
            <person name="Senoo K."/>
        </authorList>
    </citation>
    <scope>NUCLEOTIDE SEQUENCE [LARGE SCALE GENOMIC DNA]</scope>
    <source>
        <strain evidence="11">Red222</strain>
    </source>
</reference>
<gene>
    <name evidence="10" type="ORF">GETHOR_04410</name>
</gene>
<protein>
    <submittedName>
        <fullName evidence="10">Permease</fullName>
    </submittedName>
</protein>
<dbReference type="Pfam" id="PF02687">
    <property type="entry name" value="FtsX"/>
    <property type="match status" value="1"/>
</dbReference>
<dbReference type="Proteomes" id="UP001242010">
    <property type="component" value="Chromosome"/>
</dbReference>
<evidence type="ECO:0000256" key="7">
    <source>
        <dbReference type="SAM" id="Phobius"/>
    </source>
</evidence>
<organism evidence="10 11">
    <name type="scientific">Geothrix oryzae</name>
    <dbReference type="NCBI Taxonomy" id="2927975"/>
    <lineage>
        <taxon>Bacteria</taxon>
        <taxon>Pseudomonadati</taxon>
        <taxon>Acidobacteriota</taxon>
        <taxon>Holophagae</taxon>
        <taxon>Holophagales</taxon>
        <taxon>Holophagaceae</taxon>
        <taxon>Geothrix</taxon>
    </lineage>
</organism>
<dbReference type="InterPro" id="IPR025857">
    <property type="entry name" value="MacB_PCD"/>
</dbReference>
<evidence type="ECO:0000256" key="3">
    <source>
        <dbReference type="ARBA" id="ARBA00022475"/>
    </source>
</evidence>
<evidence type="ECO:0000256" key="1">
    <source>
        <dbReference type="ARBA" id="ARBA00004651"/>
    </source>
</evidence>
<dbReference type="RefSeq" id="WP_286354963.1">
    <property type="nucleotide sequence ID" value="NZ_AP027079.1"/>
</dbReference>
<name>A0ABN6UUY3_9BACT</name>
<dbReference type="PANTHER" id="PTHR30489">
    <property type="entry name" value="LIPOPROTEIN-RELEASING SYSTEM TRANSMEMBRANE PROTEIN LOLE"/>
    <property type="match status" value="1"/>
</dbReference>
<feature type="domain" description="MacB-like periplasmic core" evidence="9">
    <location>
        <begin position="18"/>
        <end position="250"/>
    </location>
</feature>
<comment type="subcellular location">
    <subcellularLocation>
        <location evidence="1">Cell membrane</location>
        <topology evidence="1">Multi-pass membrane protein</topology>
    </subcellularLocation>
</comment>
<dbReference type="InterPro" id="IPR051447">
    <property type="entry name" value="Lipoprotein-release_system"/>
</dbReference>
<keyword evidence="5 7" id="KW-1133">Transmembrane helix</keyword>
<evidence type="ECO:0000259" key="8">
    <source>
        <dbReference type="Pfam" id="PF02687"/>
    </source>
</evidence>
<accession>A0ABN6UUY3</accession>
<keyword evidence="6 7" id="KW-0472">Membrane</keyword>
<evidence type="ECO:0000256" key="2">
    <source>
        <dbReference type="ARBA" id="ARBA00005236"/>
    </source>
</evidence>
<feature type="transmembrane region" description="Helical" evidence="7">
    <location>
        <begin position="372"/>
        <end position="397"/>
    </location>
</feature>
<dbReference type="InterPro" id="IPR003838">
    <property type="entry name" value="ABC3_permease_C"/>
</dbReference>
<keyword evidence="4 7" id="KW-0812">Transmembrane</keyword>
<feature type="transmembrane region" description="Helical" evidence="7">
    <location>
        <begin position="331"/>
        <end position="352"/>
    </location>
</feature>
<sequence length="414" mass="43909">MILARLALRNLLRQRRRTALTLMVVVAGFLALSLAGGFMAQTFQGLSDAAIRGGLGHLQVMPPGALEGDEAQSLERALPDGEALALKLRRDPAVAEVLPRIQFMGLLSSGAKSVAFLGTAVDPVLEPKHMACLDSLKDGATAPGGTGSRWLSADPSAREVILGTGLARALGASVGSSLTLMSTTRDGALNAVDVEVVGLQDLGLRELNDRVLTASLGTAGQLLDAGAARSRLSVVLKRPQDTASEQGRIQTLLPDTSVKPWFELASFYRQVKLLYFAIFGFMGLVLFLVVLLATVNTLLMSVMERVREFGVLRAMGLQPGQLLKLLQWEGAFLGFMGSALGLATTLLLRAGLNALHLQMPAPPGTSHGYELNIHFVPGVYAIVALGLQATLQVSALFPGLKAARLRIVEALRHV</sequence>
<comment type="similarity">
    <text evidence="2">Belongs to the ABC-4 integral membrane protein family. LolC/E subfamily.</text>
</comment>